<organism evidence="2 3">
    <name type="scientific">Phycomyces blakesleeanus (strain ATCC 8743b / DSM 1359 / FGSC 10004 / NBRC 33097 / NRRL 1555)</name>
    <dbReference type="NCBI Taxonomy" id="763407"/>
    <lineage>
        <taxon>Eukaryota</taxon>
        <taxon>Fungi</taxon>
        <taxon>Fungi incertae sedis</taxon>
        <taxon>Mucoromycota</taxon>
        <taxon>Mucoromycotina</taxon>
        <taxon>Mucoromycetes</taxon>
        <taxon>Mucorales</taxon>
        <taxon>Phycomycetaceae</taxon>
        <taxon>Phycomyces</taxon>
    </lineage>
</organism>
<dbReference type="Proteomes" id="UP000077315">
    <property type="component" value="Unassembled WGS sequence"/>
</dbReference>
<dbReference type="EMBL" id="KV440973">
    <property type="protein sequence ID" value="OAD78857.1"/>
    <property type="molecule type" value="Genomic_DNA"/>
</dbReference>
<keyword evidence="3" id="KW-1185">Reference proteome</keyword>
<dbReference type="InParanoid" id="A0A167Q0C9"/>
<reference evidence="3" key="1">
    <citation type="submission" date="2015-06" db="EMBL/GenBank/DDBJ databases">
        <title>Expansion of signal transduction pathways in fungi by whole-genome duplication.</title>
        <authorList>
            <consortium name="DOE Joint Genome Institute"/>
            <person name="Corrochano L.M."/>
            <person name="Kuo A."/>
            <person name="Marcet-Houben M."/>
            <person name="Polaino S."/>
            <person name="Salamov A."/>
            <person name="Villalobos J.M."/>
            <person name="Alvarez M.I."/>
            <person name="Avalos J."/>
            <person name="Benito E.P."/>
            <person name="Benoit I."/>
            <person name="Burger G."/>
            <person name="Camino L.P."/>
            <person name="Canovas D."/>
            <person name="Cerda-Olmedo E."/>
            <person name="Cheng J.-F."/>
            <person name="Dominguez A."/>
            <person name="Elias M."/>
            <person name="Eslava A.P."/>
            <person name="Glaser F."/>
            <person name="Grimwood J."/>
            <person name="Gutierrez G."/>
            <person name="Heitman J."/>
            <person name="Henrissat B."/>
            <person name="Iturriaga E.A."/>
            <person name="Lang B.F."/>
            <person name="Lavin J.L."/>
            <person name="Lee S."/>
            <person name="Li W."/>
            <person name="Lindquist E."/>
            <person name="Lopez-Garcia S."/>
            <person name="Luque E.M."/>
            <person name="Marcos A.T."/>
            <person name="Martin J."/>
            <person name="McCluskey K."/>
            <person name="Medina H.R."/>
            <person name="Miralles-Duran A."/>
            <person name="Miyazaki A."/>
            <person name="Munoz-Torres E."/>
            <person name="Oguiza J.A."/>
            <person name="Ohm R."/>
            <person name="Olmedo M."/>
            <person name="Orejas M."/>
            <person name="Ortiz-Castellanos L."/>
            <person name="Pisabarro A.G."/>
            <person name="Rodriguez-Romero J."/>
            <person name="Ruiz-Herrera J."/>
            <person name="Ruiz-Vazquez R."/>
            <person name="Sanz C."/>
            <person name="Schackwitz W."/>
            <person name="Schmutz J."/>
            <person name="Shahriari M."/>
            <person name="Shelest E."/>
            <person name="Silva-Franco F."/>
            <person name="Soanes D."/>
            <person name="Syed K."/>
            <person name="Tagua V.G."/>
            <person name="Talbot N.J."/>
            <person name="Thon M."/>
            <person name="De vries R.P."/>
            <person name="Wiebenga A."/>
            <person name="Yadav J.S."/>
            <person name="Braun E.L."/>
            <person name="Baker S."/>
            <person name="Garre V."/>
            <person name="Horwitz B."/>
            <person name="Torres-Martinez S."/>
            <person name="Idnurm A."/>
            <person name="Herrera-Estrella A."/>
            <person name="Gabaldon T."/>
            <person name="Grigoriev I.V."/>
        </authorList>
    </citation>
    <scope>NUCLEOTIDE SEQUENCE [LARGE SCALE GENOMIC DNA]</scope>
    <source>
        <strain evidence="3">NRRL 1555(-)</strain>
    </source>
</reference>
<evidence type="ECO:0000256" key="1">
    <source>
        <dbReference type="SAM" id="Phobius"/>
    </source>
</evidence>
<evidence type="ECO:0000313" key="3">
    <source>
        <dbReference type="Proteomes" id="UP000077315"/>
    </source>
</evidence>
<gene>
    <name evidence="2" type="ORF">PHYBLDRAFT_163951</name>
</gene>
<dbReference type="GeneID" id="28995816"/>
<dbReference type="VEuPathDB" id="FungiDB:PHYBLDRAFT_163951"/>
<feature type="transmembrane region" description="Helical" evidence="1">
    <location>
        <begin position="99"/>
        <end position="120"/>
    </location>
</feature>
<sequence length="215" mass="24504">MGNLTLRGIGSKISQETWGTTLVPRDTSLGRLTVDVNAHESGITRHGSPPDQTTEGIHRLVSLTGNWPKPDLSLTHVTIRAVQFQPSKLKVGVRFPVDAFDYLTFVLSFAIVVLSFPIWVGLPFTITNHYTAVNAKEDITAHKEVLRLTIFRFYRFIKIMSNSFRSELFFQCYNTAKIGQTHWELKSLFFEKVDKKQIDHLKLNLLIDKINVDCI</sequence>
<protein>
    <submittedName>
        <fullName evidence="2">Uncharacterized protein</fullName>
    </submittedName>
</protein>
<evidence type="ECO:0000313" key="2">
    <source>
        <dbReference type="EMBL" id="OAD78857.1"/>
    </source>
</evidence>
<dbReference type="AlphaFoldDB" id="A0A167Q0C9"/>
<keyword evidence="1" id="KW-1133">Transmembrane helix</keyword>
<name>A0A167Q0C9_PHYB8</name>
<keyword evidence="1" id="KW-0472">Membrane</keyword>
<keyword evidence="1" id="KW-0812">Transmembrane</keyword>
<accession>A0A167Q0C9</accession>
<dbReference type="RefSeq" id="XP_018296897.1">
    <property type="nucleotide sequence ID" value="XM_018434910.1"/>
</dbReference>
<proteinExistence type="predicted"/>